<evidence type="ECO:0000313" key="11">
    <source>
        <dbReference type="EMBL" id="PAV77998.1"/>
    </source>
</evidence>
<evidence type="ECO:0000256" key="9">
    <source>
        <dbReference type="ARBA" id="ARBA00023136"/>
    </source>
</evidence>
<evidence type="ECO:0000313" key="12">
    <source>
        <dbReference type="Proteomes" id="UP000218231"/>
    </source>
</evidence>
<keyword evidence="7" id="KW-1133">Transmembrane helix</keyword>
<protein>
    <recommendedName>
        <fullName evidence="10">Hexosyltransferase</fullName>
        <ecNumber evidence="10">2.4.1.-</ecNumber>
    </recommendedName>
</protein>
<comment type="caution">
    <text evidence="11">The sequence shown here is derived from an EMBL/GenBank/DDBJ whole genome shotgun (WGS) entry which is preliminary data.</text>
</comment>
<keyword evidence="4" id="KW-0808">Transferase</keyword>
<comment type="similarity">
    <text evidence="2 10">Belongs to the glycosyltransferase 31 family.</text>
</comment>
<evidence type="ECO:0000256" key="2">
    <source>
        <dbReference type="ARBA" id="ARBA00008661"/>
    </source>
</evidence>
<dbReference type="Gene3D" id="3.90.550.50">
    <property type="match status" value="1"/>
</dbReference>
<dbReference type="InterPro" id="IPR002659">
    <property type="entry name" value="Glyco_trans_31"/>
</dbReference>
<keyword evidence="8 10" id="KW-0333">Golgi apparatus</keyword>
<dbReference type="GO" id="GO:0016758">
    <property type="term" value="F:hexosyltransferase activity"/>
    <property type="evidence" value="ECO:0007669"/>
    <property type="project" value="InterPro"/>
</dbReference>
<dbReference type="PANTHER" id="PTHR11214:SF391">
    <property type="entry name" value="BETA-1,3-GALACTOSYLTRANSFERASE BRE-2-RELATED"/>
    <property type="match status" value="1"/>
</dbReference>
<dbReference type="InterPro" id="IPR029044">
    <property type="entry name" value="Nucleotide-diphossugar_trans"/>
</dbReference>
<dbReference type="GO" id="GO:0000139">
    <property type="term" value="C:Golgi membrane"/>
    <property type="evidence" value="ECO:0007669"/>
    <property type="project" value="UniProtKB-SubCell"/>
</dbReference>
<evidence type="ECO:0000256" key="8">
    <source>
        <dbReference type="ARBA" id="ARBA00023034"/>
    </source>
</evidence>
<proteinExistence type="inferred from homology"/>
<dbReference type="EMBL" id="LIAE01007628">
    <property type="protein sequence ID" value="PAV77998.1"/>
    <property type="molecule type" value="Genomic_DNA"/>
</dbReference>
<dbReference type="PANTHER" id="PTHR11214">
    <property type="entry name" value="BETA-1,3-N-ACETYLGLUCOSAMINYLTRANSFERASE"/>
    <property type="match status" value="1"/>
</dbReference>
<accession>A0A2A2KVP7</accession>
<dbReference type="AlphaFoldDB" id="A0A2A2KVP7"/>
<organism evidence="11 12">
    <name type="scientific">Diploscapter pachys</name>
    <dbReference type="NCBI Taxonomy" id="2018661"/>
    <lineage>
        <taxon>Eukaryota</taxon>
        <taxon>Metazoa</taxon>
        <taxon>Ecdysozoa</taxon>
        <taxon>Nematoda</taxon>
        <taxon>Chromadorea</taxon>
        <taxon>Rhabditida</taxon>
        <taxon>Rhabditina</taxon>
        <taxon>Rhabditomorpha</taxon>
        <taxon>Rhabditoidea</taxon>
        <taxon>Rhabditidae</taxon>
        <taxon>Diploscapter</taxon>
    </lineage>
</organism>
<evidence type="ECO:0000256" key="4">
    <source>
        <dbReference type="ARBA" id="ARBA00022679"/>
    </source>
</evidence>
<dbReference type="EC" id="2.4.1.-" evidence="10"/>
<dbReference type="Proteomes" id="UP000218231">
    <property type="component" value="Unassembled WGS sequence"/>
</dbReference>
<keyword evidence="3 10" id="KW-0328">Glycosyltransferase</keyword>
<evidence type="ECO:0000256" key="10">
    <source>
        <dbReference type="RuleBase" id="RU363063"/>
    </source>
</evidence>
<keyword evidence="9" id="KW-0472">Membrane</keyword>
<evidence type="ECO:0000256" key="5">
    <source>
        <dbReference type="ARBA" id="ARBA00022692"/>
    </source>
</evidence>
<keyword evidence="12" id="KW-1185">Reference proteome</keyword>
<dbReference type="Pfam" id="PF01762">
    <property type="entry name" value="Galactosyl_T"/>
    <property type="match status" value="1"/>
</dbReference>
<reference evidence="11 12" key="1">
    <citation type="journal article" date="2017" name="Curr. Biol.">
        <title>Genome architecture and evolution of a unichromosomal asexual nematode.</title>
        <authorList>
            <person name="Fradin H."/>
            <person name="Zegar C."/>
            <person name="Gutwein M."/>
            <person name="Lucas J."/>
            <person name="Kovtun M."/>
            <person name="Corcoran D."/>
            <person name="Baugh L.R."/>
            <person name="Kiontke K."/>
            <person name="Gunsalus K."/>
            <person name="Fitch D.H."/>
            <person name="Piano F."/>
        </authorList>
    </citation>
    <scope>NUCLEOTIDE SEQUENCE [LARGE SCALE GENOMIC DNA]</scope>
    <source>
        <strain evidence="11">PF1309</strain>
    </source>
</reference>
<name>A0A2A2KVP7_9BILA</name>
<evidence type="ECO:0000256" key="1">
    <source>
        <dbReference type="ARBA" id="ARBA00004323"/>
    </source>
</evidence>
<comment type="subcellular location">
    <subcellularLocation>
        <location evidence="1 10">Golgi apparatus membrane</location>
        <topology evidence="1 10">Single-pass type II membrane protein</topology>
    </subcellularLocation>
</comment>
<evidence type="ECO:0000256" key="3">
    <source>
        <dbReference type="ARBA" id="ARBA00022676"/>
    </source>
</evidence>
<dbReference type="GO" id="GO:0006493">
    <property type="term" value="P:protein O-linked glycosylation"/>
    <property type="evidence" value="ECO:0007669"/>
    <property type="project" value="TreeGrafter"/>
</dbReference>
<evidence type="ECO:0000256" key="6">
    <source>
        <dbReference type="ARBA" id="ARBA00022968"/>
    </source>
</evidence>
<dbReference type="OrthoDB" id="6086505at2759"/>
<evidence type="ECO:0000256" key="7">
    <source>
        <dbReference type="ARBA" id="ARBA00022989"/>
    </source>
</evidence>
<sequence length="377" mass="44318">MHKVWPHHSKKFLAFVIFFLLVHLICFRDDSIYRIKFPIQINQFSTISPMKTAKDKNDNSTISIIQEEEETAKLEEQEPKLWINHTFSLKFNDTTVPVEWRYLPEINCAGRRAVAIVSSDPSDKGRLARDAIRDTWMSSTYSGTVKNNTILALFIIGWSANETNMMDVHKEAEQFGDVIVISQPDSYRNLVIKVFSAMKYHQSFCKNVDYLFKVDHDVVFFPDHFFNLEREGYFHSTEAASYGNTWKKAVVERDPKNRWYTSYTQYPKDFYPTFTSGPAYILTKKAIPKLLGAAQYRNLVMVEDVFITGILAIDTKVKRISYPNFFYKYPRITNPKKFCSKEGKNRLISIHKYAFRRYRTTFHYLKNLNCKKLVKQR</sequence>
<dbReference type="STRING" id="2018661.A0A2A2KVP7"/>
<dbReference type="SUPFAM" id="SSF53448">
    <property type="entry name" value="Nucleotide-diphospho-sugar transferases"/>
    <property type="match status" value="1"/>
</dbReference>
<gene>
    <name evidence="11" type="ORF">WR25_00893</name>
</gene>
<keyword evidence="6" id="KW-0735">Signal-anchor</keyword>
<keyword evidence="5" id="KW-0812">Transmembrane</keyword>